<evidence type="ECO:0000313" key="3">
    <source>
        <dbReference type="Proteomes" id="UP000242432"/>
    </source>
</evidence>
<feature type="transmembrane region" description="Helical" evidence="1">
    <location>
        <begin position="296"/>
        <end position="316"/>
    </location>
</feature>
<dbReference type="PANTHER" id="PTHR30572">
    <property type="entry name" value="MEMBRANE COMPONENT OF TRANSPORTER-RELATED"/>
    <property type="match status" value="1"/>
</dbReference>
<name>A0A1T4VLY0_9GAMM</name>
<dbReference type="AlphaFoldDB" id="A0A1T4VLY0"/>
<feature type="transmembrane region" description="Helical" evidence="1">
    <location>
        <begin position="363"/>
        <end position="385"/>
    </location>
</feature>
<evidence type="ECO:0000313" key="2">
    <source>
        <dbReference type="EMBL" id="SKA65943.1"/>
    </source>
</evidence>
<dbReference type="RefSeq" id="WP_078929105.1">
    <property type="nucleotide sequence ID" value="NZ_FUXX01000032.1"/>
</dbReference>
<dbReference type="GO" id="GO:0022857">
    <property type="term" value="F:transmembrane transporter activity"/>
    <property type="evidence" value="ECO:0007669"/>
    <property type="project" value="TreeGrafter"/>
</dbReference>
<gene>
    <name evidence="2" type="ORF">SAMN02745213_01723</name>
</gene>
<proteinExistence type="predicted"/>
<evidence type="ECO:0000256" key="1">
    <source>
        <dbReference type="SAM" id="Phobius"/>
    </source>
</evidence>
<dbReference type="EMBL" id="FUXX01000032">
    <property type="protein sequence ID" value="SKA65943.1"/>
    <property type="molecule type" value="Genomic_DNA"/>
</dbReference>
<feature type="transmembrane region" description="Helical" evidence="1">
    <location>
        <begin position="323"/>
        <end position="343"/>
    </location>
</feature>
<accession>A0A1T4VLY0</accession>
<feature type="transmembrane region" description="Helical" evidence="1">
    <location>
        <begin position="262"/>
        <end position="290"/>
    </location>
</feature>
<dbReference type="GO" id="GO:0005886">
    <property type="term" value="C:plasma membrane"/>
    <property type="evidence" value="ECO:0007669"/>
    <property type="project" value="TreeGrafter"/>
</dbReference>
<keyword evidence="1" id="KW-1133">Transmembrane helix</keyword>
<keyword evidence="3" id="KW-1185">Reference proteome</keyword>
<reference evidence="3" key="1">
    <citation type="submission" date="2017-02" db="EMBL/GenBank/DDBJ databases">
        <authorList>
            <person name="Varghese N."/>
            <person name="Submissions S."/>
        </authorList>
    </citation>
    <scope>NUCLEOTIDE SEQUENCE [LARGE SCALE GENOMIC DNA]</scope>
    <source>
        <strain evidence="3">DSM 3072</strain>
    </source>
</reference>
<sequence length="397" mass="43888">MILKLALCSLRFDKIISICIVASLCAVIAPLLLLFSLRFGIISNLEHKLSSNPTNLEIRMMSGYRLEQQFFDDLKNNPHVGFVIPLTRSLSVTANVGFNGKIVQNLETLPTANGDPILEEMNLNGNLSETEAYLSETTASDLGMRVGDTFKFVISRITDNKTVNAVVPFTLKGIIKKELLPHKTILVNFNTLVYMEDFRDGFEPPVFSDGSNPNSQRKTFAKARIYVKSLNDLEPVSKQLRQNYSITDKLSSVENLKAISRVLSFIFSTIAITSIVGGVMATVGLIFTNLSRLEKTFALLFLSGLSKSGVFLIVIIQNFILSVCSYLCSLGLFYAGMFTFNLYFKDLLGPQTLVSTLTIEHVIAGGLMTCIVCVAVSMIVCRFKVLNLKVADSLRNV</sequence>
<keyword evidence="1" id="KW-0472">Membrane</keyword>
<feature type="transmembrane region" description="Helical" evidence="1">
    <location>
        <begin position="15"/>
        <end position="35"/>
    </location>
</feature>
<dbReference type="PANTHER" id="PTHR30572:SF4">
    <property type="entry name" value="ABC TRANSPORTER PERMEASE YTRF"/>
    <property type="match status" value="1"/>
</dbReference>
<keyword evidence="1" id="KW-0812">Transmembrane</keyword>
<dbReference type="Proteomes" id="UP000242432">
    <property type="component" value="Unassembled WGS sequence"/>
</dbReference>
<dbReference type="STRING" id="83771.SAMN02910357_00358"/>
<protein>
    <submittedName>
        <fullName evidence="2">Putative ABC transport system permease protein</fullName>
    </submittedName>
</protein>
<organism evidence="2 3">
    <name type="scientific">Succinivibrio dextrinosolvens DSM 3072</name>
    <dbReference type="NCBI Taxonomy" id="1123324"/>
    <lineage>
        <taxon>Bacteria</taxon>
        <taxon>Pseudomonadati</taxon>
        <taxon>Pseudomonadota</taxon>
        <taxon>Gammaproteobacteria</taxon>
        <taxon>Aeromonadales</taxon>
        <taxon>Succinivibrionaceae</taxon>
        <taxon>Succinivibrio</taxon>
    </lineage>
</organism>
<dbReference type="InterPro" id="IPR050250">
    <property type="entry name" value="Macrolide_Exporter_MacB"/>
</dbReference>